<evidence type="ECO:0000256" key="2">
    <source>
        <dbReference type="ARBA" id="ARBA00022801"/>
    </source>
</evidence>
<keyword evidence="2" id="KW-0378">Hydrolase</keyword>
<dbReference type="PROSITE" id="PS51462">
    <property type="entry name" value="NUDIX"/>
    <property type="match status" value="1"/>
</dbReference>
<name>A0A316E8E3_9BACT</name>
<dbReference type="AlphaFoldDB" id="A0A316E8E3"/>
<accession>A0A316E8E3</accession>
<dbReference type="InterPro" id="IPR015797">
    <property type="entry name" value="NUDIX_hydrolase-like_dom_sf"/>
</dbReference>
<evidence type="ECO:0000313" key="4">
    <source>
        <dbReference type="EMBL" id="PWK26265.1"/>
    </source>
</evidence>
<dbReference type="PANTHER" id="PTHR43046">
    <property type="entry name" value="GDP-MANNOSE MANNOSYL HYDROLASE"/>
    <property type="match status" value="1"/>
</dbReference>
<reference evidence="4 5" key="1">
    <citation type="submission" date="2018-05" db="EMBL/GenBank/DDBJ databases">
        <title>Genomic Encyclopedia of Archaeal and Bacterial Type Strains, Phase II (KMG-II): from individual species to whole genera.</title>
        <authorList>
            <person name="Goeker M."/>
        </authorList>
    </citation>
    <scope>NUCLEOTIDE SEQUENCE [LARGE SCALE GENOMIC DNA]</scope>
    <source>
        <strain evidence="4 5">DSM 22214</strain>
    </source>
</reference>
<keyword evidence="5" id="KW-1185">Reference proteome</keyword>
<dbReference type="GO" id="GO:0016787">
    <property type="term" value="F:hydrolase activity"/>
    <property type="evidence" value="ECO:0007669"/>
    <property type="project" value="UniProtKB-KW"/>
</dbReference>
<dbReference type="Gene3D" id="3.90.79.10">
    <property type="entry name" value="Nucleoside Triphosphate Pyrophosphohydrolase"/>
    <property type="match status" value="1"/>
</dbReference>
<comment type="cofactor">
    <cofactor evidence="1">
        <name>Mg(2+)</name>
        <dbReference type="ChEBI" id="CHEBI:18420"/>
    </cofactor>
</comment>
<protein>
    <submittedName>
        <fullName evidence="4">ADP-ribose pyrophosphatase YjhB (NUDIX family)</fullName>
    </submittedName>
</protein>
<dbReference type="Pfam" id="PF00293">
    <property type="entry name" value="NUDIX"/>
    <property type="match status" value="1"/>
</dbReference>
<dbReference type="Proteomes" id="UP000245489">
    <property type="component" value="Unassembled WGS sequence"/>
</dbReference>
<evidence type="ECO:0000313" key="5">
    <source>
        <dbReference type="Proteomes" id="UP000245489"/>
    </source>
</evidence>
<gene>
    <name evidence="4" type="ORF">LV89_02746</name>
</gene>
<feature type="domain" description="Nudix hydrolase" evidence="3">
    <location>
        <begin position="1"/>
        <end position="128"/>
    </location>
</feature>
<sequence>MKVRPSVAIIENNRILLMRYRYGNTDVYNLAGGNVDKGETLASTVVRELQEELGIDIELGEMLLTGDVIMPEGKEDVLHCVFSAKILNGKPELNPKETSALEVLWKPLEELHNLDMYPNVGLELQKVLAQGFEYIGKVRQEWK</sequence>
<dbReference type="RefSeq" id="WP_109743476.1">
    <property type="nucleotide sequence ID" value="NZ_QGGO01000013.1"/>
</dbReference>
<evidence type="ECO:0000256" key="1">
    <source>
        <dbReference type="ARBA" id="ARBA00001946"/>
    </source>
</evidence>
<dbReference type="PANTHER" id="PTHR43046:SF14">
    <property type="entry name" value="MUTT_NUDIX FAMILY PROTEIN"/>
    <property type="match status" value="1"/>
</dbReference>
<dbReference type="InterPro" id="IPR020084">
    <property type="entry name" value="NUDIX_hydrolase_CS"/>
</dbReference>
<organism evidence="4 5">
    <name type="scientific">Arcicella aurantiaca</name>
    <dbReference type="NCBI Taxonomy" id="591202"/>
    <lineage>
        <taxon>Bacteria</taxon>
        <taxon>Pseudomonadati</taxon>
        <taxon>Bacteroidota</taxon>
        <taxon>Cytophagia</taxon>
        <taxon>Cytophagales</taxon>
        <taxon>Flectobacillaceae</taxon>
        <taxon>Arcicella</taxon>
    </lineage>
</organism>
<dbReference type="InterPro" id="IPR000086">
    <property type="entry name" value="NUDIX_hydrolase_dom"/>
</dbReference>
<dbReference type="SUPFAM" id="SSF55811">
    <property type="entry name" value="Nudix"/>
    <property type="match status" value="1"/>
</dbReference>
<dbReference type="EMBL" id="QGGO01000013">
    <property type="protein sequence ID" value="PWK26265.1"/>
    <property type="molecule type" value="Genomic_DNA"/>
</dbReference>
<comment type="caution">
    <text evidence="4">The sequence shown here is derived from an EMBL/GenBank/DDBJ whole genome shotgun (WGS) entry which is preliminary data.</text>
</comment>
<dbReference type="PROSITE" id="PS00893">
    <property type="entry name" value="NUDIX_BOX"/>
    <property type="match status" value="1"/>
</dbReference>
<proteinExistence type="predicted"/>
<dbReference type="OrthoDB" id="65827at2"/>
<evidence type="ECO:0000259" key="3">
    <source>
        <dbReference type="PROSITE" id="PS51462"/>
    </source>
</evidence>